<dbReference type="InterPro" id="IPR014144">
    <property type="entry name" value="LigD_PE_domain"/>
</dbReference>
<accession>A0A0A6ZAN6</accession>
<dbReference type="PANTHER" id="PTHR39465">
    <property type="entry name" value="DNA LIGASE D, 3'-PHOSPHOESTERASE DOMAIN"/>
    <property type="match status" value="1"/>
</dbReference>
<dbReference type="Pfam" id="PF13298">
    <property type="entry name" value="LigD_N"/>
    <property type="match status" value="1"/>
</dbReference>
<reference evidence="3" key="1">
    <citation type="submission" date="2012-05" db="EMBL/GenBank/DDBJ databases">
        <title>Quinocarcin biosynthetic gene cluster.</title>
        <authorList>
            <person name="Jian X.H."/>
            <person name="Song L.Q."/>
            <person name="Tang G.L."/>
        </authorList>
    </citation>
    <scope>NUCLEOTIDE SEQUENCE</scope>
    <source>
        <strain evidence="3">NRRL 12388</strain>
    </source>
</reference>
<dbReference type="EMBL" id="JX021290">
    <property type="protein sequence ID" value="AGD95049.1"/>
    <property type="molecule type" value="Genomic_DNA"/>
</dbReference>
<feature type="region of interest" description="Disordered" evidence="1">
    <location>
        <begin position="1"/>
        <end position="52"/>
    </location>
</feature>
<name>A0A0A6ZAN6_9ACTN</name>
<evidence type="ECO:0000256" key="1">
    <source>
        <dbReference type="SAM" id="MobiDB-lite"/>
    </source>
</evidence>
<protein>
    <submittedName>
        <fullName evidence="3">DNA ligase</fullName>
    </submittedName>
</protein>
<dbReference type="PANTHER" id="PTHR39465:SF1">
    <property type="entry name" value="DNA LIGASE D 3'-PHOSPHOESTERASE DOMAIN-CONTAINING PROTEIN"/>
    <property type="match status" value="1"/>
</dbReference>
<feature type="region of interest" description="Disordered" evidence="1">
    <location>
        <begin position="188"/>
        <end position="216"/>
    </location>
</feature>
<dbReference type="GO" id="GO:0016874">
    <property type="term" value="F:ligase activity"/>
    <property type="evidence" value="ECO:0007669"/>
    <property type="project" value="UniProtKB-KW"/>
</dbReference>
<feature type="compositionally biased region" description="Polar residues" evidence="1">
    <location>
        <begin position="195"/>
        <end position="207"/>
    </location>
</feature>
<sequence>MSGGTLWPTTVREESWTMSGKAKNSLEKYRSKRHAGRTPEPMGGSSRRAGRRRFVVQKHAASSLHYDFRLEAGGVLKSWAVPKGPSTDPREKRLVMRTEDHPVGYVDFEGVIPEGEYGAGQVIVWDTGTYRNLTERDGKKVPVSKGVNEGHIKVWLEGEKLPGGYALTCTGQRGGQERWILVKVSDAGADARRNPVSSQSASVQSGRTAEGVAEDA</sequence>
<dbReference type="NCBIfam" id="TIGR02777">
    <property type="entry name" value="LigD_PE_dom"/>
    <property type="match status" value="1"/>
</dbReference>
<feature type="domain" description="DNA ligase D 3'-phosphoesterase" evidence="2">
    <location>
        <begin position="57"/>
        <end position="168"/>
    </location>
</feature>
<dbReference type="AlphaFoldDB" id="A0A0A6ZAN6"/>
<evidence type="ECO:0000259" key="2">
    <source>
        <dbReference type="Pfam" id="PF13298"/>
    </source>
</evidence>
<evidence type="ECO:0000313" key="3">
    <source>
        <dbReference type="EMBL" id="AGD95049.1"/>
    </source>
</evidence>
<keyword evidence="3" id="KW-0436">Ligase</keyword>
<organism evidence="3">
    <name type="scientific">Streptomyces melanovinaceus</name>
    <dbReference type="NCBI Taxonomy" id="1182637"/>
    <lineage>
        <taxon>Bacteria</taxon>
        <taxon>Bacillati</taxon>
        <taxon>Actinomycetota</taxon>
        <taxon>Actinomycetes</taxon>
        <taxon>Kitasatosporales</taxon>
        <taxon>Streptomycetaceae</taxon>
        <taxon>Streptomyces</taxon>
    </lineage>
</organism>
<proteinExistence type="predicted"/>